<name>A0A381VEB1_9ZZZZ</name>
<reference evidence="2" key="1">
    <citation type="submission" date="2018-05" db="EMBL/GenBank/DDBJ databases">
        <authorList>
            <person name="Lanie J.A."/>
            <person name="Ng W.-L."/>
            <person name="Kazmierczak K.M."/>
            <person name="Andrzejewski T.M."/>
            <person name="Davidsen T.M."/>
            <person name="Wayne K.J."/>
            <person name="Tettelin H."/>
            <person name="Glass J.I."/>
            <person name="Rusch D."/>
            <person name="Podicherti R."/>
            <person name="Tsui H.-C.T."/>
            <person name="Winkler M.E."/>
        </authorList>
    </citation>
    <scope>NUCLEOTIDE SEQUENCE</scope>
</reference>
<sequence>MFINSHIASGYLAGTFSKQESKWVWLLIFSTILPDIDGIWSSTVAGHHSILHTPIFWIVICSISVIIGKIQKRNDIEKGSLIIFSG</sequence>
<gene>
    <name evidence="2" type="ORF">METZ01_LOCUS91550</name>
</gene>
<feature type="transmembrane region" description="Helical" evidence="1">
    <location>
        <begin position="23"/>
        <end position="43"/>
    </location>
</feature>
<evidence type="ECO:0000256" key="1">
    <source>
        <dbReference type="SAM" id="Phobius"/>
    </source>
</evidence>
<dbReference type="EMBL" id="UINC01008605">
    <property type="protein sequence ID" value="SVA38696.1"/>
    <property type="molecule type" value="Genomic_DNA"/>
</dbReference>
<evidence type="ECO:0000313" key="2">
    <source>
        <dbReference type="EMBL" id="SVA38696.1"/>
    </source>
</evidence>
<proteinExistence type="predicted"/>
<accession>A0A381VEB1</accession>
<keyword evidence="1" id="KW-0812">Transmembrane</keyword>
<keyword evidence="1" id="KW-0472">Membrane</keyword>
<protein>
    <submittedName>
        <fullName evidence="2">Uncharacterized protein</fullName>
    </submittedName>
</protein>
<dbReference type="AlphaFoldDB" id="A0A381VEB1"/>
<keyword evidence="1" id="KW-1133">Transmembrane helix</keyword>
<feature type="non-terminal residue" evidence="2">
    <location>
        <position position="86"/>
    </location>
</feature>
<organism evidence="2">
    <name type="scientific">marine metagenome</name>
    <dbReference type="NCBI Taxonomy" id="408172"/>
    <lineage>
        <taxon>unclassified sequences</taxon>
        <taxon>metagenomes</taxon>
        <taxon>ecological metagenomes</taxon>
    </lineage>
</organism>
<feature type="transmembrane region" description="Helical" evidence="1">
    <location>
        <begin position="49"/>
        <end position="68"/>
    </location>
</feature>